<evidence type="ECO:0000256" key="3">
    <source>
        <dbReference type="ARBA" id="ARBA00009666"/>
    </source>
</evidence>
<dbReference type="Gene3D" id="1.20.5.1940">
    <property type="match status" value="1"/>
</dbReference>
<evidence type="ECO:0000256" key="12">
    <source>
        <dbReference type="SAM" id="Coils"/>
    </source>
</evidence>
<organism evidence="16 17">
    <name type="scientific">Rhodotorula taiwanensis</name>
    <dbReference type="NCBI Taxonomy" id="741276"/>
    <lineage>
        <taxon>Eukaryota</taxon>
        <taxon>Fungi</taxon>
        <taxon>Dikarya</taxon>
        <taxon>Basidiomycota</taxon>
        <taxon>Pucciniomycotina</taxon>
        <taxon>Microbotryomycetes</taxon>
        <taxon>Sporidiobolales</taxon>
        <taxon>Sporidiobolaceae</taxon>
        <taxon>Rhodotorula</taxon>
    </lineage>
</organism>
<dbReference type="GO" id="GO:0035091">
    <property type="term" value="F:phosphatidylinositol binding"/>
    <property type="evidence" value="ECO:0007669"/>
    <property type="project" value="InterPro"/>
</dbReference>
<dbReference type="Pfam" id="PF03127">
    <property type="entry name" value="GAT"/>
    <property type="match status" value="1"/>
</dbReference>
<keyword evidence="7" id="KW-0813">Transport</keyword>
<evidence type="ECO:0000256" key="2">
    <source>
        <dbReference type="ARBA" id="ARBA00004125"/>
    </source>
</evidence>
<feature type="region of interest" description="Disordered" evidence="13">
    <location>
        <begin position="579"/>
        <end position="649"/>
    </location>
</feature>
<comment type="similarity">
    <text evidence="3">Belongs to the STAM family.</text>
</comment>
<dbReference type="Proteomes" id="UP000237144">
    <property type="component" value="Unassembled WGS sequence"/>
</dbReference>
<evidence type="ECO:0000256" key="6">
    <source>
        <dbReference type="ARBA" id="ARBA00022443"/>
    </source>
</evidence>
<dbReference type="InterPro" id="IPR050670">
    <property type="entry name" value="STAM"/>
</dbReference>
<dbReference type="SMART" id="SM00326">
    <property type="entry name" value="SH3"/>
    <property type="match status" value="1"/>
</dbReference>
<dbReference type="Pfam" id="PF00790">
    <property type="entry name" value="VHS"/>
    <property type="match status" value="1"/>
</dbReference>
<feature type="compositionally biased region" description="Low complexity" evidence="13">
    <location>
        <begin position="616"/>
        <end position="643"/>
    </location>
</feature>
<evidence type="ECO:0000256" key="5">
    <source>
        <dbReference type="ARBA" id="ARBA00018978"/>
    </source>
</evidence>
<dbReference type="InterPro" id="IPR036028">
    <property type="entry name" value="SH3-like_dom_sf"/>
</dbReference>
<evidence type="ECO:0000256" key="11">
    <source>
        <dbReference type="PROSITE-ProRule" id="PRU00192"/>
    </source>
</evidence>
<feature type="compositionally biased region" description="Low complexity" evidence="13">
    <location>
        <begin position="366"/>
        <end position="383"/>
    </location>
</feature>
<dbReference type="PROSITE" id="PS50330">
    <property type="entry name" value="UIM"/>
    <property type="match status" value="1"/>
</dbReference>
<evidence type="ECO:0000313" key="17">
    <source>
        <dbReference type="Proteomes" id="UP000237144"/>
    </source>
</evidence>
<feature type="region of interest" description="Disordered" evidence="13">
    <location>
        <begin position="473"/>
        <end position="512"/>
    </location>
</feature>
<evidence type="ECO:0000256" key="4">
    <source>
        <dbReference type="ARBA" id="ARBA00017923"/>
    </source>
</evidence>
<dbReference type="GO" id="GO:0033565">
    <property type="term" value="C:ESCRT-0 complex"/>
    <property type="evidence" value="ECO:0007669"/>
    <property type="project" value="TreeGrafter"/>
</dbReference>
<keyword evidence="10" id="KW-0472">Membrane</keyword>
<keyword evidence="6 11" id="KW-0728">SH3 domain</keyword>
<evidence type="ECO:0000256" key="1">
    <source>
        <dbReference type="ARBA" id="ARBA00002654"/>
    </source>
</evidence>
<dbReference type="FunFam" id="2.30.30.40:FF:000072">
    <property type="entry name" value="Unconventional Myosin IB"/>
    <property type="match status" value="1"/>
</dbReference>
<dbReference type="InterPro" id="IPR002014">
    <property type="entry name" value="VHS_dom"/>
</dbReference>
<keyword evidence="12" id="KW-0175">Coiled coil</keyword>
<feature type="domain" description="SH3" evidence="14">
    <location>
        <begin position="203"/>
        <end position="262"/>
    </location>
</feature>
<feature type="region of interest" description="Disordered" evidence="13">
    <location>
        <begin position="167"/>
        <end position="206"/>
    </location>
</feature>
<feature type="domain" description="VHS" evidence="15">
    <location>
        <begin position="16"/>
        <end position="146"/>
    </location>
</feature>
<evidence type="ECO:0000256" key="13">
    <source>
        <dbReference type="SAM" id="MobiDB-lite"/>
    </source>
</evidence>
<comment type="subcellular location">
    <subcellularLocation>
        <location evidence="2">Endosome membrane</location>
        <topology evidence="2">Peripheral membrane protein</topology>
        <orientation evidence="2">Cytoplasmic side</orientation>
    </subcellularLocation>
</comment>
<evidence type="ECO:0000313" key="16">
    <source>
        <dbReference type="EMBL" id="POY73370.1"/>
    </source>
</evidence>
<keyword evidence="17" id="KW-1185">Reference proteome</keyword>
<keyword evidence="9" id="KW-0653">Protein transport</keyword>
<dbReference type="PRINTS" id="PR00452">
    <property type="entry name" value="SH3DOMAIN"/>
</dbReference>
<dbReference type="InterPro" id="IPR004152">
    <property type="entry name" value="GAT_dom"/>
</dbReference>
<evidence type="ECO:0000256" key="8">
    <source>
        <dbReference type="ARBA" id="ARBA00022753"/>
    </source>
</evidence>
<dbReference type="EMBL" id="PJQD01000038">
    <property type="protein sequence ID" value="POY73370.1"/>
    <property type="molecule type" value="Genomic_DNA"/>
</dbReference>
<dbReference type="SMART" id="SM00288">
    <property type="entry name" value="VHS"/>
    <property type="match status" value="1"/>
</dbReference>
<dbReference type="InterPro" id="IPR001452">
    <property type="entry name" value="SH3_domain"/>
</dbReference>
<feature type="compositionally biased region" description="Low complexity" evidence="13">
    <location>
        <begin position="486"/>
        <end position="512"/>
    </location>
</feature>
<reference evidence="16 17" key="1">
    <citation type="journal article" date="2018" name="Front. Microbiol.">
        <title>Prospects for Fungal Bioremediation of Acidic Radioactive Waste Sites: Characterization and Genome Sequence of Rhodotorula taiwanensis MD1149.</title>
        <authorList>
            <person name="Tkavc R."/>
            <person name="Matrosova V.Y."/>
            <person name="Grichenko O.E."/>
            <person name="Gostincar C."/>
            <person name="Volpe R.P."/>
            <person name="Klimenkova P."/>
            <person name="Gaidamakova E.K."/>
            <person name="Zhou C.E."/>
            <person name="Stewart B.J."/>
            <person name="Lyman M.G."/>
            <person name="Malfatti S.A."/>
            <person name="Rubinfeld B."/>
            <person name="Courtot M."/>
            <person name="Singh J."/>
            <person name="Dalgard C.L."/>
            <person name="Hamilton T."/>
            <person name="Frey K.G."/>
            <person name="Gunde-Cimerman N."/>
            <person name="Dugan L."/>
            <person name="Daly M.J."/>
        </authorList>
    </citation>
    <scope>NUCLEOTIDE SEQUENCE [LARGE SCALE GENOMIC DNA]</scope>
    <source>
        <strain evidence="16 17">MD1149</strain>
    </source>
</reference>
<dbReference type="SUPFAM" id="SSF89009">
    <property type="entry name" value="GAT-like domain"/>
    <property type="match status" value="1"/>
</dbReference>
<feature type="region of interest" description="Disordered" evidence="13">
    <location>
        <begin position="361"/>
        <end position="445"/>
    </location>
</feature>
<dbReference type="Pfam" id="PF00018">
    <property type="entry name" value="SH3_1"/>
    <property type="match status" value="1"/>
</dbReference>
<dbReference type="PANTHER" id="PTHR45929">
    <property type="entry name" value="JAK PATHWAY SIGNAL TRANSDUCTION ADAPTOR MOLECULE"/>
    <property type="match status" value="1"/>
</dbReference>
<dbReference type="STRING" id="741276.A0A2S5B9B1"/>
<feature type="compositionally biased region" description="Low complexity" evidence="13">
    <location>
        <begin position="411"/>
        <end position="422"/>
    </location>
</feature>
<feature type="coiled-coil region" evidence="12">
    <location>
        <begin position="330"/>
        <end position="357"/>
    </location>
</feature>
<evidence type="ECO:0000259" key="14">
    <source>
        <dbReference type="PROSITE" id="PS50002"/>
    </source>
</evidence>
<dbReference type="SUPFAM" id="SSF48464">
    <property type="entry name" value="ENTH/VHS domain"/>
    <property type="match status" value="1"/>
</dbReference>
<dbReference type="InterPro" id="IPR008942">
    <property type="entry name" value="ENTH_VHS"/>
</dbReference>
<accession>A0A2S5B9B1</accession>
<feature type="compositionally biased region" description="Low complexity" evidence="13">
    <location>
        <begin position="181"/>
        <end position="196"/>
    </location>
</feature>
<keyword evidence="8" id="KW-0967">Endosome</keyword>
<name>A0A2S5B9B1_9BASI</name>
<evidence type="ECO:0000259" key="15">
    <source>
        <dbReference type="PROSITE" id="PS50179"/>
    </source>
</evidence>
<gene>
    <name evidence="16" type="ORF">BMF94_3707</name>
</gene>
<comment type="function">
    <text evidence="1">Component of the ESCRT-0 complex which is the sorting receptor for ubiquitinated cargo proteins at the multivesicular body (MVB).</text>
</comment>
<feature type="compositionally biased region" description="Basic and acidic residues" evidence="13">
    <location>
        <begin position="435"/>
        <end position="445"/>
    </location>
</feature>
<dbReference type="PROSITE" id="PS50002">
    <property type="entry name" value="SH3"/>
    <property type="match status" value="1"/>
</dbReference>
<dbReference type="OrthoDB" id="10255964at2759"/>
<dbReference type="GO" id="GO:0043130">
    <property type="term" value="F:ubiquitin binding"/>
    <property type="evidence" value="ECO:0007669"/>
    <property type="project" value="InterPro"/>
</dbReference>
<dbReference type="InterPro" id="IPR003903">
    <property type="entry name" value="UIM_dom"/>
</dbReference>
<evidence type="ECO:0000256" key="9">
    <source>
        <dbReference type="ARBA" id="ARBA00022927"/>
    </source>
</evidence>
<dbReference type="AlphaFoldDB" id="A0A2S5B9B1"/>
<evidence type="ECO:0000256" key="7">
    <source>
        <dbReference type="ARBA" id="ARBA00022448"/>
    </source>
</evidence>
<dbReference type="CDD" id="cd16978">
    <property type="entry name" value="VHS_HSE1"/>
    <property type="match status" value="1"/>
</dbReference>
<dbReference type="Gene3D" id="1.25.40.90">
    <property type="match status" value="1"/>
</dbReference>
<proteinExistence type="inferred from homology"/>
<sequence>MFGRPTNPYDEVVAKATDEKQTEINWEIALTVWDKVNEDGETGARNCVAALQKRLTHRSANVQLFSLTLAGALVSNCGGSLHREISGKAFTSGLSRLVNDRTTHETVKKEALKQIETWVKEHQGNSDFDLMAETYDALKKQGHAFQPVRPPTPKGPSDDLLRKEEEDLQRALAESAKLAEPAQAASSSASYSSSRPQPQPDRDLPSHARAMYDFRGESDDELTFSRGEMIRVIDAVSDEWWRGELRGQTGIFPTNYVEPASAPVAASSQPHPAGPAQSADEIEGEVFAQAAAIDRLLALMHTLRARGEDFADNEELTDLYNSSMALRPRVVQLIRKYDQKQAELRSLNDKVDQAKAAFERNTGYVQQQQQQHAYHHQPPYAQANGYGPPPTAQNAPPFDPYGRTHAPHGPPASFAAAPHSAQSPPPAQAAPAQVSREEEERREYERQYAEYQRQLEEYNRQVAAIQAQQAGVVGSPAAGPEQAASPYPQGPAAGAEPAGQPQPTQPQPTWDAATGQWVWPPVQAEVSASSVALALPAVQSPYPGQGPPPSQGVPVEMMANLSVASSHGAPISSPALATSYGQPYPDPTAAGPIMSPPPHPVGHPAASPPLHQTGQPHPAQYAESAAAAPSPHAYQYHQQGYAQPYPPQA</sequence>
<protein>
    <recommendedName>
        <fullName evidence="4">Class E vacuolar protein-sorting machinery protein HSE1</fullName>
    </recommendedName>
    <alternativeName>
        <fullName evidence="5">Class E vacuolar protein-sorting machinery protein hse1</fullName>
    </alternativeName>
</protein>
<dbReference type="PROSITE" id="PS50179">
    <property type="entry name" value="VHS"/>
    <property type="match status" value="1"/>
</dbReference>
<dbReference type="SUPFAM" id="SSF50044">
    <property type="entry name" value="SH3-domain"/>
    <property type="match status" value="1"/>
</dbReference>
<comment type="caution">
    <text evidence="16">The sequence shown here is derived from an EMBL/GenBank/DDBJ whole genome shotgun (WGS) entry which is preliminary data.</text>
</comment>
<dbReference type="GO" id="GO:0043328">
    <property type="term" value="P:protein transport to vacuole involved in ubiquitin-dependent protein catabolic process via the multivesicular body sorting pathway"/>
    <property type="evidence" value="ECO:0007669"/>
    <property type="project" value="TreeGrafter"/>
</dbReference>
<dbReference type="Gene3D" id="2.30.30.40">
    <property type="entry name" value="SH3 Domains"/>
    <property type="match status" value="1"/>
</dbReference>
<dbReference type="PANTHER" id="PTHR45929:SF3">
    <property type="entry name" value="JAK PATHWAY SIGNAL TRANSDUCTION ADAPTOR MOLECULE"/>
    <property type="match status" value="1"/>
</dbReference>
<dbReference type="GO" id="GO:0010008">
    <property type="term" value="C:endosome membrane"/>
    <property type="evidence" value="ECO:0007669"/>
    <property type="project" value="UniProtKB-SubCell"/>
</dbReference>
<evidence type="ECO:0000256" key="10">
    <source>
        <dbReference type="ARBA" id="ARBA00023136"/>
    </source>
</evidence>